<name>A0A9X7R4J3_PSEDE</name>
<dbReference type="NCBIfam" id="TIGR01845">
    <property type="entry name" value="outer_NodT"/>
    <property type="match status" value="1"/>
</dbReference>
<keyword evidence="7" id="KW-0472">Membrane</keyword>
<organism evidence="9 10">
    <name type="scientific">Pseudomonas denitrificans</name>
    <dbReference type="NCBI Taxonomy" id="43306"/>
    <lineage>
        <taxon>Bacteria</taxon>
        <taxon>Pseudomonadati</taxon>
        <taxon>Pseudomonadota</taxon>
        <taxon>Gammaproteobacteria</taxon>
        <taxon>Pseudomonadales</taxon>
        <taxon>Pseudomonadaceae</taxon>
        <taxon>Halopseudomonas</taxon>
    </lineage>
</organism>
<dbReference type="Gene3D" id="2.20.200.10">
    <property type="entry name" value="Outer membrane efflux proteins (OEP)"/>
    <property type="match status" value="1"/>
</dbReference>
<dbReference type="Pfam" id="PF02321">
    <property type="entry name" value="OEP"/>
    <property type="match status" value="2"/>
</dbReference>
<dbReference type="KEGG" id="pden:F1C79_12740"/>
<keyword evidence="10" id="KW-1185">Reference proteome</keyword>
<accession>A0A9X7R4J3</accession>
<protein>
    <submittedName>
        <fullName evidence="9">Efflux transporter outer membrane subunit</fullName>
    </submittedName>
</protein>
<keyword evidence="3 7" id="KW-0812">Transmembrane</keyword>
<evidence type="ECO:0000313" key="10">
    <source>
        <dbReference type="Proteomes" id="UP000326659"/>
    </source>
</evidence>
<keyword evidence="8" id="KW-0175">Coiled coil</keyword>
<dbReference type="PROSITE" id="PS51257">
    <property type="entry name" value="PROKAR_LIPOPROTEIN"/>
    <property type="match status" value="1"/>
</dbReference>
<keyword evidence="7" id="KW-0732">Signal</keyword>
<evidence type="ECO:0000256" key="5">
    <source>
        <dbReference type="ARBA" id="ARBA00023237"/>
    </source>
</evidence>
<dbReference type="EMBL" id="CP043626">
    <property type="protein sequence ID" value="QEY72398.1"/>
    <property type="molecule type" value="Genomic_DNA"/>
</dbReference>
<proteinExistence type="inferred from homology"/>
<dbReference type="GO" id="GO:0009279">
    <property type="term" value="C:cell outer membrane"/>
    <property type="evidence" value="ECO:0007669"/>
    <property type="project" value="UniProtKB-SubCell"/>
</dbReference>
<dbReference type="GO" id="GO:0015562">
    <property type="term" value="F:efflux transmembrane transporter activity"/>
    <property type="evidence" value="ECO:0007669"/>
    <property type="project" value="InterPro"/>
</dbReference>
<evidence type="ECO:0000256" key="7">
    <source>
        <dbReference type="RuleBase" id="RU362097"/>
    </source>
</evidence>
<keyword evidence="6 7" id="KW-0449">Lipoprotein</keyword>
<dbReference type="InterPro" id="IPR010131">
    <property type="entry name" value="MdtP/NodT-like"/>
</dbReference>
<evidence type="ECO:0000256" key="1">
    <source>
        <dbReference type="ARBA" id="ARBA00007613"/>
    </source>
</evidence>
<dbReference type="Proteomes" id="UP000326659">
    <property type="component" value="Chromosome"/>
</dbReference>
<feature type="signal peptide" evidence="7">
    <location>
        <begin position="1"/>
        <end position="21"/>
    </location>
</feature>
<comment type="subcellular location">
    <subcellularLocation>
        <location evidence="7">Cell outer membrane</location>
        <topology evidence="7">Lipid-anchor</topology>
    </subcellularLocation>
</comment>
<evidence type="ECO:0000313" key="9">
    <source>
        <dbReference type="EMBL" id="QEY72398.1"/>
    </source>
</evidence>
<comment type="similarity">
    <text evidence="1 7">Belongs to the outer membrane factor (OMF) (TC 1.B.17) family.</text>
</comment>
<dbReference type="AlphaFoldDB" id="A0A9X7R4J3"/>
<feature type="coiled-coil region" evidence="8">
    <location>
        <begin position="69"/>
        <end position="96"/>
    </location>
</feature>
<evidence type="ECO:0000256" key="2">
    <source>
        <dbReference type="ARBA" id="ARBA00022452"/>
    </source>
</evidence>
<dbReference type="OrthoDB" id="9770517at2"/>
<dbReference type="PANTHER" id="PTHR30203">
    <property type="entry name" value="OUTER MEMBRANE CATION EFFLUX PROTEIN"/>
    <property type="match status" value="1"/>
</dbReference>
<dbReference type="InterPro" id="IPR003423">
    <property type="entry name" value="OMP_efflux"/>
</dbReference>
<sequence>MTAVRTSPLLVLGSIALLALGACSVGPDFQRPDDADAVDWSARRGDAPSQALNAPLEAQWWTLLGDPQLNDLQRRVAEANLDLREADARLQQSRAIRQALGGDAVPNVGADLGYQRKRNSEAGLSDPSGKAGKDNFNQLDGGFDLSWELDFWGRVRRELEAADANVQATEESRRDVLVSVLAETARNYLQLRTEQDLEAIIRGNLEIAQRSLELTRLRRADGVATELDVAEALTQVSSIEARLPDSQKRQARLINALGYLLGEAPGALQAELAQAKPVPQPPRGVPVGLPSELAQRRPDIRRAEAALHAATASIGVAKADFYPRISLNGSFGFQALQLSNFGDWNSRTFGIGPSLSLPIFEGGRLKGMLALREAQQQESAIAYRRTVLNAWREVDDALTDYAADQRRLASLDTAAEHGRTALTNAREQYKAGAVDFLNVLNAQRELLATEEQQVRSREAVATTLVLLYKSLGGGWQQSEESARNL</sequence>
<evidence type="ECO:0000256" key="6">
    <source>
        <dbReference type="ARBA" id="ARBA00023288"/>
    </source>
</evidence>
<dbReference type="SUPFAM" id="SSF56954">
    <property type="entry name" value="Outer membrane efflux proteins (OEP)"/>
    <property type="match status" value="1"/>
</dbReference>
<gene>
    <name evidence="9" type="ORF">F1C79_12740</name>
</gene>
<keyword evidence="4 7" id="KW-0564">Palmitate</keyword>
<dbReference type="PANTHER" id="PTHR30203:SF25">
    <property type="entry name" value="OUTER MEMBRANE PROTEIN-RELATED"/>
    <property type="match status" value="1"/>
</dbReference>
<reference evidence="9 10" key="1">
    <citation type="submission" date="2019-09" db="EMBL/GenBank/DDBJ databases">
        <title>Prosopis cineraria nodule microbiome.</title>
        <authorList>
            <person name="Chaluvadi S.R."/>
            <person name="Ali R."/>
            <person name="Wang X."/>
        </authorList>
    </citation>
    <scope>NUCLEOTIDE SEQUENCE [LARGE SCALE GENOMIC DNA]</scope>
    <source>
        <strain evidence="9 10">BG1</strain>
    </source>
</reference>
<keyword evidence="2 7" id="KW-1134">Transmembrane beta strand</keyword>
<evidence type="ECO:0000256" key="4">
    <source>
        <dbReference type="ARBA" id="ARBA00023139"/>
    </source>
</evidence>
<feature type="chain" id="PRO_5041015285" evidence="7">
    <location>
        <begin position="22"/>
        <end position="485"/>
    </location>
</feature>
<evidence type="ECO:0000256" key="8">
    <source>
        <dbReference type="SAM" id="Coils"/>
    </source>
</evidence>
<keyword evidence="5" id="KW-0998">Cell outer membrane</keyword>
<evidence type="ECO:0000256" key="3">
    <source>
        <dbReference type="ARBA" id="ARBA00022692"/>
    </source>
</evidence>
<dbReference type="Gene3D" id="1.20.1600.10">
    <property type="entry name" value="Outer membrane efflux proteins (OEP)"/>
    <property type="match status" value="1"/>
</dbReference>